<dbReference type="InterPro" id="IPR036864">
    <property type="entry name" value="Zn2-C6_fun-type_DNA-bd_sf"/>
</dbReference>
<dbReference type="EMBL" id="QKWP01001054">
    <property type="protein sequence ID" value="RIB12162.1"/>
    <property type="molecule type" value="Genomic_DNA"/>
</dbReference>
<dbReference type="PROSITE" id="PS00463">
    <property type="entry name" value="ZN2_CY6_FUNGAL_1"/>
    <property type="match status" value="1"/>
</dbReference>
<accession>A0A397UQR8</accession>
<reference evidence="2 3" key="1">
    <citation type="submission" date="2018-06" db="EMBL/GenBank/DDBJ databases">
        <title>Comparative genomics reveals the genomic features of Rhizophagus irregularis, R. cerebriforme, R. diaphanum and Gigaspora rosea, and their symbiotic lifestyle signature.</title>
        <authorList>
            <person name="Morin E."/>
            <person name="San Clemente H."/>
            <person name="Chen E.C.H."/>
            <person name="De La Providencia I."/>
            <person name="Hainaut M."/>
            <person name="Kuo A."/>
            <person name="Kohler A."/>
            <person name="Murat C."/>
            <person name="Tang N."/>
            <person name="Roy S."/>
            <person name="Loubradou J."/>
            <person name="Henrissat B."/>
            <person name="Grigoriev I.V."/>
            <person name="Corradi N."/>
            <person name="Roux C."/>
            <person name="Martin F.M."/>
        </authorList>
    </citation>
    <scope>NUCLEOTIDE SEQUENCE [LARGE SCALE GENOMIC DNA]</scope>
    <source>
        <strain evidence="2 3">DAOM 194757</strain>
    </source>
</reference>
<dbReference type="Proteomes" id="UP000266673">
    <property type="component" value="Unassembled WGS sequence"/>
</dbReference>
<dbReference type="PROSITE" id="PS50048">
    <property type="entry name" value="ZN2_CY6_FUNGAL_2"/>
    <property type="match status" value="1"/>
</dbReference>
<evidence type="ECO:0000313" key="2">
    <source>
        <dbReference type="EMBL" id="RIB12162.1"/>
    </source>
</evidence>
<feature type="domain" description="Zn(2)-C6 fungal-type" evidence="1">
    <location>
        <begin position="120"/>
        <end position="153"/>
    </location>
</feature>
<dbReference type="GO" id="GO:0008270">
    <property type="term" value="F:zinc ion binding"/>
    <property type="evidence" value="ECO:0007669"/>
    <property type="project" value="InterPro"/>
</dbReference>
<sequence>MTHLYYQFSPENHQEQDQVHLKNYQELISLNERESHLNERESHLNEREFLLNERESHLKEKMYQFKKEETQHETTKAFLDFLRNLLGDNFFHYHDKFLESSQNSLSFQEMSEEGKRKPIACDICRVRKKRCVGGKIGKESCEHCNQKKKDCSYLR</sequence>
<dbReference type="Gene3D" id="4.10.240.10">
    <property type="entry name" value="Zn(2)-C6 fungal-type DNA-binding domain"/>
    <property type="match status" value="1"/>
</dbReference>
<keyword evidence="3" id="KW-1185">Reference proteome</keyword>
<dbReference type="InterPro" id="IPR001138">
    <property type="entry name" value="Zn2Cys6_DnaBD"/>
</dbReference>
<comment type="caution">
    <text evidence="2">The sequence shown here is derived from an EMBL/GenBank/DDBJ whole genome shotgun (WGS) entry which is preliminary data.</text>
</comment>
<dbReference type="SUPFAM" id="SSF57701">
    <property type="entry name" value="Zn2/Cys6 DNA-binding domain"/>
    <property type="match status" value="1"/>
</dbReference>
<gene>
    <name evidence="2" type="ORF">C2G38_2101714</name>
</gene>
<dbReference type="OrthoDB" id="2457496at2759"/>
<dbReference type="GO" id="GO:0000981">
    <property type="term" value="F:DNA-binding transcription factor activity, RNA polymerase II-specific"/>
    <property type="evidence" value="ECO:0007669"/>
    <property type="project" value="InterPro"/>
</dbReference>
<dbReference type="AlphaFoldDB" id="A0A397UQR8"/>
<evidence type="ECO:0000313" key="3">
    <source>
        <dbReference type="Proteomes" id="UP000266673"/>
    </source>
</evidence>
<evidence type="ECO:0000259" key="1">
    <source>
        <dbReference type="PROSITE" id="PS50048"/>
    </source>
</evidence>
<organism evidence="2 3">
    <name type="scientific">Gigaspora rosea</name>
    <dbReference type="NCBI Taxonomy" id="44941"/>
    <lineage>
        <taxon>Eukaryota</taxon>
        <taxon>Fungi</taxon>
        <taxon>Fungi incertae sedis</taxon>
        <taxon>Mucoromycota</taxon>
        <taxon>Glomeromycotina</taxon>
        <taxon>Glomeromycetes</taxon>
        <taxon>Diversisporales</taxon>
        <taxon>Gigasporaceae</taxon>
        <taxon>Gigaspora</taxon>
    </lineage>
</organism>
<protein>
    <recommendedName>
        <fullName evidence="1">Zn(2)-C6 fungal-type domain-containing protein</fullName>
    </recommendedName>
</protein>
<proteinExistence type="predicted"/>
<dbReference type="CDD" id="cd00067">
    <property type="entry name" value="GAL4"/>
    <property type="match status" value="1"/>
</dbReference>
<name>A0A397UQR8_9GLOM</name>